<keyword evidence="1" id="KW-1133">Transmembrane helix</keyword>
<reference evidence="4 5" key="1">
    <citation type="submission" date="2016-10" db="EMBL/GenBank/DDBJ databases">
        <authorList>
            <person name="de Groot N.N."/>
        </authorList>
    </citation>
    <scope>NUCLEOTIDE SEQUENCE [LARGE SCALE GENOMIC DNA]</scope>
    <source>
        <strain evidence="4 5">NP_1H</strain>
    </source>
</reference>
<dbReference type="PANTHER" id="PTHR23028">
    <property type="entry name" value="ACETYLTRANSFERASE"/>
    <property type="match status" value="1"/>
</dbReference>
<evidence type="ECO:0000256" key="1">
    <source>
        <dbReference type="SAM" id="Phobius"/>
    </source>
</evidence>
<dbReference type="EMBL" id="FNDT01000035">
    <property type="protein sequence ID" value="SDI92969.1"/>
    <property type="molecule type" value="Genomic_DNA"/>
</dbReference>
<dbReference type="Pfam" id="PF01757">
    <property type="entry name" value="Acyl_transf_3"/>
    <property type="match status" value="1"/>
</dbReference>
<keyword evidence="1" id="KW-0472">Membrane</keyword>
<gene>
    <name evidence="4" type="ORF">SAMN04488693_1356</name>
</gene>
<evidence type="ECO:0000259" key="2">
    <source>
        <dbReference type="Pfam" id="PF01757"/>
    </source>
</evidence>
<feature type="transmembrane region" description="Helical" evidence="1">
    <location>
        <begin position="297"/>
        <end position="316"/>
    </location>
</feature>
<dbReference type="GO" id="GO:0009103">
    <property type="term" value="P:lipopolysaccharide biosynthetic process"/>
    <property type="evidence" value="ECO:0007669"/>
    <property type="project" value="TreeGrafter"/>
</dbReference>
<feature type="transmembrane region" description="Helical" evidence="1">
    <location>
        <begin position="362"/>
        <end position="382"/>
    </location>
</feature>
<proteinExistence type="predicted"/>
<feature type="transmembrane region" description="Helical" evidence="1">
    <location>
        <begin position="120"/>
        <end position="139"/>
    </location>
</feature>
<feature type="domain" description="Acyltransferase 3" evidence="2">
    <location>
        <begin position="53"/>
        <end position="383"/>
    </location>
</feature>
<dbReference type="OrthoDB" id="3404679at2"/>
<dbReference type="PANTHER" id="PTHR23028:SF53">
    <property type="entry name" value="ACYL_TRANSF_3 DOMAIN-CONTAINING PROTEIN"/>
    <property type="match status" value="1"/>
</dbReference>
<evidence type="ECO:0000313" key="5">
    <source>
        <dbReference type="Proteomes" id="UP000199258"/>
    </source>
</evidence>
<dbReference type="InterPro" id="IPR043968">
    <property type="entry name" value="SGNH"/>
</dbReference>
<feature type="transmembrane region" description="Helical" evidence="1">
    <location>
        <begin position="190"/>
        <end position="206"/>
    </location>
</feature>
<evidence type="ECO:0000259" key="3">
    <source>
        <dbReference type="Pfam" id="PF19040"/>
    </source>
</evidence>
<keyword evidence="1" id="KW-0812">Transmembrane</keyword>
<accession>A0A1G8PK83</accession>
<feature type="transmembrane region" description="Helical" evidence="1">
    <location>
        <begin position="213"/>
        <end position="232"/>
    </location>
</feature>
<keyword evidence="5" id="KW-1185">Reference proteome</keyword>
<dbReference type="GO" id="GO:0016787">
    <property type="term" value="F:hydrolase activity"/>
    <property type="evidence" value="ECO:0007669"/>
    <property type="project" value="UniProtKB-KW"/>
</dbReference>
<keyword evidence="4" id="KW-0808">Transferase</keyword>
<feature type="transmembrane region" description="Helical" evidence="1">
    <location>
        <begin position="81"/>
        <end position="99"/>
    </location>
</feature>
<dbReference type="STRING" id="335973.SAMN04488693_1356"/>
<dbReference type="InterPro" id="IPR002656">
    <property type="entry name" value="Acyl_transf_3_dom"/>
</dbReference>
<name>A0A1G8PK83_9MICC</name>
<sequence length="708" mass="75624">MPDALPPAGNELTQRKHRLGVGISPDCYLYMRSSTKESVLTSTPSAVRDFRPDIQGLRAIAVLGVVLYHAGVAVIPGGYAGVDVFFVISGFLITSHLARTLRSTGSISFADFYLKRARRILPASMLVMVLTTIAAYLWIPRVDVPGALQDAAATALYVPNLLFAVQGTDYLAETAPSPFQHYWSLGIEEQFYLLWPAVLAVAFLAARKSPRGLLAVAAVMVLGSFSVNLLLMQVSTPWAFFSLPSRAWELGVGAVIALLPSTVTKRAGTPVAGAVLTYVGLAGITASFVLLSETTPFPGFAALLPVLATASTILGGSGAAAHPRALSNGPMQAIGRWSYSIYLVHWPLLTIPQLAAGTENPLPLVLTLALGAASVPLAVLMYRYVEEPLRKPWRSPLNTTRRSLTLVAGVSAICAVTALTTAQAVDRSRITTDETAGFTAGTRNPEGTPYVPSNIDPALEEAGASVPDTYADGCHLDQLEIELAPGCQYGADDTELDMVLFGDSHAQQWFGALQSVATESSYRLHTLTKSSCPSVDLMISVKDAPYTQCEDWKKKAIKAIHELDPEVIVLANYGRVQPADPSAPLEEQWAEGLASMIDQMPADAEVVILADTPEFPVAPASCLSRNLEEADACSVLREDGVDLSRQSLEKDVALREGAHYVDLTAYLCTDTCPAIIGNVLAYRDEHHISRPMSLALGEPLATALAGII</sequence>
<dbReference type="Pfam" id="PF19040">
    <property type="entry name" value="SGNH"/>
    <property type="match status" value="1"/>
</dbReference>
<evidence type="ECO:0000313" key="4">
    <source>
        <dbReference type="EMBL" id="SDI92969.1"/>
    </source>
</evidence>
<feature type="transmembrane region" description="Helical" evidence="1">
    <location>
        <begin position="271"/>
        <end position="291"/>
    </location>
</feature>
<feature type="domain" description="SGNH" evidence="3">
    <location>
        <begin position="474"/>
        <end position="700"/>
    </location>
</feature>
<dbReference type="Proteomes" id="UP000199258">
    <property type="component" value="Unassembled WGS sequence"/>
</dbReference>
<dbReference type="GO" id="GO:0016747">
    <property type="term" value="F:acyltransferase activity, transferring groups other than amino-acyl groups"/>
    <property type="evidence" value="ECO:0007669"/>
    <property type="project" value="InterPro"/>
</dbReference>
<dbReference type="AlphaFoldDB" id="A0A1G8PK83"/>
<protein>
    <submittedName>
        <fullName evidence="4">Peptidoglycan/LPS O-acetylase OafA/YrhL, contains acyltransferase and SGNH-hydrolase domains</fullName>
    </submittedName>
</protein>
<keyword evidence="4" id="KW-0012">Acyltransferase</keyword>
<dbReference type="GO" id="GO:0016020">
    <property type="term" value="C:membrane"/>
    <property type="evidence" value="ECO:0007669"/>
    <property type="project" value="TreeGrafter"/>
</dbReference>
<organism evidence="4 5">
    <name type="scientific">Arthrobacter subterraneus</name>
    <dbReference type="NCBI Taxonomy" id="335973"/>
    <lineage>
        <taxon>Bacteria</taxon>
        <taxon>Bacillati</taxon>
        <taxon>Actinomycetota</taxon>
        <taxon>Actinomycetes</taxon>
        <taxon>Micrococcales</taxon>
        <taxon>Micrococcaceae</taxon>
        <taxon>Arthrobacter</taxon>
    </lineage>
</organism>
<keyword evidence="4" id="KW-0378">Hydrolase</keyword>
<feature type="transmembrane region" description="Helical" evidence="1">
    <location>
        <begin position="403"/>
        <end position="425"/>
    </location>
</feature>
<dbReference type="InterPro" id="IPR050879">
    <property type="entry name" value="Acyltransferase_3"/>
</dbReference>